<dbReference type="Pfam" id="PF25917">
    <property type="entry name" value="BSH_RND"/>
    <property type="match status" value="1"/>
</dbReference>
<gene>
    <name evidence="9" type="ORF">RM190_14790</name>
</gene>
<name>A0ABU3EH58_9RHOB</name>
<dbReference type="InterPro" id="IPR058625">
    <property type="entry name" value="MdtA-like_BSH"/>
</dbReference>
<keyword evidence="10" id="KW-1185">Reference proteome</keyword>
<evidence type="ECO:0000256" key="4">
    <source>
        <dbReference type="SAM" id="Coils"/>
    </source>
</evidence>
<evidence type="ECO:0000313" key="9">
    <source>
        <dbReference type="EMBL" id="MDT1063142.1"/>
    </source>
</evidence>
<dbReference type="InterPro" id="IPR058792">
    <property type="entry name" value="Beta-barrel_RND_2"/>
</dbReference>
<reference evidence="10" key="1">
    <citation type="submission" date="2023-07" db="EMBL/GenBank/DDBJ databases">
        <title>Characterization of two Paracoccaceae strains isolated from Phycosphere and proposal of Xinfangfangia lacusdiani sp. nov.</title>
        <authorList>
            <person name="Deng Y."/>
            <person name="Zhang Y.Q."/>
        </authorList>
    </citation>
    <scope>NUCLEOTIDE SEQUENCE [LARGE SCALE GENOMIC DNA]</scope>
    <source>
        <strain evidence="10">CPCC 101403</strain>
    </source>
</reference>
<dbReference type="SUPFAM" id="SSF111369">
    <property type="entry name" value="HlyD-like secretion proteins"/>
    <property type="match status" value="1"/>
</dbReference>
<feature type="domain" description="CusB-like beta-barrel" evidence="7">
    <location>
        <begin position="206"/>
        <end position="264"/>
    </location>
</feature>
<feature type="chain" id="PRO_5045371632" evidence="5">
    <location>
        <begin position="21"/>
        <end position="357"/>
    </location>
</feature>
<accession>A0ABU3EH58</accession>
<feature type="coiled-coil region" evidence="4">
    <location>
        <begin position="96"/>
        <end position="154"/>
    </location>
</feature>
<proteinExistence type="inferred from homology"/>
<dbReference type="InterPro" id="IPR058627">
    <property type="entry name" value="MdtA-like_C"/>
</dbReference>
<evidence type="ECO:0000256" key="3">
    <source>
        <dbReference type="ARBA" id="ARBA00022448"/>
    </source>
</evidence>
<dbReference type="Gene3D" id="2.40.50.100">
    <property type="match status" value="1"/>
</dbReference>
<dbReference type="PANTHER" id="PTHR30469:SF15">
    <property type="entry name" value="HLYD FAMILY OF SECRETION PROTEINS"/>
    <property type="match status" value="1"/>
</dbReference>
<keyword evidence="3" id="KW-0813">Transport</keyword>
<dbReference type="RefSeq" id="WP_311760232.1">
    <property type="nucleotide sequence ID" value="NZ_JAVRQI010000011.1"/>
</dbReference>
<organism evidence="9 10">
    <name type="scientific">Paracoccus broussonetiae</name>
    <dbReference type="NCBI Taxonomy" id="3075834"/>
    <lineage>
        <taxon>Bacteria</taxon>
        <taxon>Pseudomonadati</taxon>
        <taxon>Pseudomonadota</taxon>
        <taxon>Alphaproteobacteria</taxon>
        <taxon>Rhodobacterales</taxon>
        <taxon>Paracoccaceae</taxon>
        <taxon>Paracoccus</taxon>
    </lineage>
</organism>
<evidence type="ECO:0000256" key="2">
    <source>
        <dbReference type="ARBA" id="ARBA00009477"/>
    </source>
</evidence>
<evidence type="ECO:0000256" key="5">
    <source>
        <dbReference type="SAM" id="SignalP"/>
    </source>
</evidence>
<keyword evidence="4" id="KW-0175">Coiled coil</keyword>
<keyword evidence="5" id="KW-0732">Signal</keyword>
<evidence type="ECO:0000259" key="6">
    <source>
        <dbReference type="Pfam" id="PF25917"/>
    </source>
</evidence>
<protein>
    <submittedName>
        <fullName evidence="9">Efflux RND transporter periplasmic adaptor subunit</fullName>
    </submittedName>
</protein>
<dbReference type="Proteomes" id="UP001251085">
    <property type="component" value="Unassembled WGS sequence"/>
</dbReference>
<comment type="similarity">
    <text evidence="2">Belongs to the membrane fusion protein (MFP) (TC 8.A.1) family.</text>
</comment>
<dbReference type="EMBL" id="JAVRQI010000011">
    <property type="protein sequence ID" value="MDT1063142.1"/>
    <property type="molecule type" value="Genomic_DNA"/>
</dbReference>
<comment type="caution">
    <text evidence="9">The sequence shown here is derived from an EMBL/GenBank/DDBJ whole genome shotgun (WGS) entry which is preliminary data.</text>
</comment>
<dbReference type="NCBIfam" id="TIGR01730">
    <property type="entry name" value="RND_mfp"/>
    <property type="match status" value="1"/>
</dbReference>
<evidence type="ECO:0000259" key="8">
    <source>
        <dbReference type="Pfam" id="PF25967"/>
    </source>
</evidence>
<dbReference type="PANTHER" id="PTHR30469">
    <property type="entry name" value="MULTIDRUG RESISTANCE PROTEIN MDTA"/>
    <property type="match status" value="1"/>
</dbReference>
<dbReference type="Pfam" id="PF25967">
    <property type="entry name" value="RND-MFP_C"/>
    <property type="match status" value="1"/>
</dbReference>
<dbReference type="Gene3D" id="1.10.287.470">
    <property type="entry name" value="Helix hairpin bin"/>
    <property type="match status" value="1"/>
</dbReference>
<dbReference type="Gene3D" id="2.40.420.20">
    <property type="match status" value="1"/>
</dbReference>
<dbReference type="Pfam" id="PF25954">
    <property type="entry name" value="Beta-barrel_RND_2"/>
    <property type="match status" value="1"/>
</dbReference>
<feature type="domain" description="Multidrug resistance protein MdtA-like C-terminal permuted SH3" evidence="8">
    <location>
        <begin position="280"/>
        <end position="342"/>
    </location>
</feature>
<evidence type="ECO:0000313" key="10">
    <source>
        <dbReference type="Proteomes" id="UP001251085"/>
    </source>
</evidence>
<dbReference type="Gene3D" id="2.40.30.170">
    <property type="match status" value="1"/>
</dbReference>
<comment type="subcellular location">
    <subcellularLocation>
        <location evidence="1">Cell envelope</location>
    </subcellularLocation>
</comment>
<dbReference type="InterPro" id="IPR006143">
    <property type="entry name" value="RND_pump_MFP"/>
</dbReference>
<evidence type="ECO:0000259" key="7">
    <source>
        <dbReference type="Pfam" id="PF25954"/>
    </source>
</evidence>
<feature type="signal peptide" evidence="5">
    <location>
        <begin position="1"/>
        <end position="20"/>
    </location>
</feature>
<sequence>MRRLCMIFAAFSLALPPGMAAAQAPADAPRPIVSVVLGEAQTRDRSFPGVVRARVDVALGFQTLGRLTARNVDLGDVVHRGDVLATLDPDDLQGKVRSAEAAAEAAQVQLQTAQSAADRTRALVERDVATTAQLEQAEQSLAAAIAADQQAQSELIRARDTESYAEMRAPFDGVISAVHATPGAVVAAGEPIVDLSGQDELEVVIDAQAALVARLESHDRFEVWSPNHPELRRQATLARIEPVADAATRSRRVRLSLDDPQGFLLGALVRARPVFADANRLTVPAAAIFQKDGESRVWIVTRQGKAATVSARRVQTTGPEIEGMFFVAAGLRPGDEVVIRGIHSLREGQAVGASVTP</sequence>
<feature type="domain" description="Multidrug resistance protein MdtA-like barrel-sandwich hybrid" evidence="6">
    <location>
        <begin position="59"/>
        <end position="191"/>
    </location>
</feature>
<evidence type="ECO:0000256" key="1">
    <source>
        <dbReference type="ARBA" id="ARBA00004196"/>
    </source>
</evidence>